<dbReference type="EMBL" id="CAJOBZ010000002">
    <property type="protein sequence ID" value="CAF4763460.1"/>
    <property type="molecule type" value="Genomic_DNA"/>
</dbReference>
<sequence length="79" mass="8989">MQVECGVKISPPLTKDYHLRLFTCVRARRPQTKMEALKRDLASAVESSLQRGSMKNGPFLLHLGMAIETEWCLGNEDRK</sequence>
<evidence type="ECO:0000313" key="2">
    <source>
        <dbReference type="Proteomes" id="UP000663880"/>
    </source>
</evidence>
<protein>
    <submittedName>
        <fullName evidence="1">Uncharacterized protein</fullName>
    </submittedName>
</protein>
<dbReference type="AlphaFoldDB" id="A0A821M967"/>
<gene>
    <name evidence="1" type="ORF">PMACD_LOCUS1432</name>
</gene>
<reference evidence="1" key="1">
    <citation type="submission" date="2021-02" db="EMBL/GenBank/DDBJ databases">
        <authorList>
            <person name="Steward A R."/>
        </authorList>
    </citation>
    <scope>NUCLEOTIDE SEQUENCE</scope>
</reference>
<name>A0A821M967_9NEOP</name>
<dbReference type="Proteomes" id="UP000663880">
    <property type="component" value="Unassembled WGS sequence"/>
</dbReference>
<organism evidence="1 2">
    <name type="scientific">Pieris macdunnoughi</name>
    <dbReference type="NCBI Taxonomy" id="345717"/>
    <lineage>
        <taxon>Eukaryota</taxon>
        <taxon>Metazoa</taxon>
        <taxon>Ecdysozoa</taxon>
        <taxon>Arthropoda</taxon>
        <taxon>Hexapoda</taxon>
        <taxon>Insecta</taxon>
        <taxon>Pterygota</taxon>
        <taxon>Neoptera</taxon>
        <taxon>Endopterygota</taxon>
        <taxon>Lepidoptera</taxon>
        <taxon>Glossata</taxon>
        <taxon>Ditrysia</taxon>
        <taxon>Papilionoidea</taxon>
        <taxon>Pieridae</taxon>
        <taxon>Pierinae</taxon>
        <taxon>Pieris</taxon>
    </lineage>
</organism>
<keyword evidence="2" id="KW-1185">Reference proteome</keyword>
<evidence type="ECO:0000313" key="1">
    <source>
        <dbReference type="EMBL" id="CAF4763460.1"/>
    </source>
</evidence>
<comment type="caution">
    <text evidence="1">The sequence shown here is derived from an EMBL/GenBank/DDBJ whole genome shotgun (WGS) entry which is preliminary data.</text>
</comment>
<proteinExistence type="predicted"/>
<accession>A0A821M967</accession>